<comment type="function">
    <text evidence="12">Catalyzes the reversible conversion of 3-phosphohydroxypyruvate to phosphoserine and of 3-hydroxy-2-oxo-4-phosphonooxybutanoate to phosphohydroxythreonine.</text>
</comment>
<dbReference type="HOGENOM" id="CLU_034866_0_2_6"/>
<dbReference type="GO" id="GO:0008615">
    <property type="term" value="P:pyridoxine biosynthetic process"/>
    <property type="evidence" value="ECO:0007669"/>
    <property type="project" value="UniProtKB-UniRule"/>
</dbReference>
<keyword evidence="6 12" id="KW-0808">Transferase</keyword>
<dbReference type="FunFam" id="3.40.640.10:FF:000010">
    <property type="entry name" value="Phosphoserine aminotransferase"/>
    <property type="match status" value="1"/>
</dbReference>
<dbReference type="STRING" id="1085623.GNIT_1777"/>
<feature type="binding site" evidence="12">
    <location>
        <begin position="76"/>
        <end position="77"/>
    </location>
    <ligand>
        <name>pyridoxal 5'-phosphate</name>
        <dbReference type="ChEBI" id="CHEBI:597326"/>
    </ligand>
</feature>
<evidence type="ECO:0000256" key="13">
    <source>
        <dbReference type="RuleBase" id="RU004505"/>
    </source>
</evidence>
<dbReference type="RefSeq" id="WP_014108764.1">
    <property type="nucleotide sequence ID" value="NC_016041.1"/>
</dbReference>
<dbReference type="GO" id="GO:0030170">
    <property type="term" value="F:pyridoxal phosphate binding"/>
    <property type="evidence" value="ECO:0007669"/>
    <property type="project" value="UniProtKB-UniRule"/>
</dbReference>
<evidence type="ECO:0000256" key="4">
    <source>
        <dbReference type="ARBA" id="ARBA00022576"/>
    </source>
</evidence>
<dbReference type="InterPro" id="IPR015421">
    <property type="entry name" value="PyrdxlP-dep_Trfase_major"/>
</dbReference>
<evidence type="ECO:0000256" key="1">
    <source>
        <dbReference type="ARBA" id="ARBA00004915"/>
    </source>
</evidence>
<dbReference type="InterPro" id="IPR020578">
    <property type="entry name" value="Aminotrans_V_PyrdxlP_BS"/>
</dbReference>
<feature type="binding site" evidence="12">
    <location>
        <position position="42"/>
    </location>
    <ligand>
        <name>L-glutamate</name>
        <dbReference type="ChEBI" id="CHEBI:29985"/>
    </ligand>
</feature>
<feature type="binding site" evidence="12">
    <location>
        <position position="102"/>
    </location>
    <ligand>
        <name>pyridoxal 5'-phosphate</name>
        <dbReference type="ChEBI" id="CHEBI:597326"/>
    </ligand>
</feature>
<comment type="caution">
    <text evidence="12">Lacks conserved residue(s) required for the propagation of feature annotation.</text>
</comment>
<dbReference type="InterPro" id="IPR015422">
    <property type="entry name" value="PyrdxlP-dep_Trfase_small"/>
</dbReference>
<evidence type="ECO:0000256" key="2">
    <source>
        <dbReference type="ARBA" id="ARBA00005099"/>
    </source>
</evidence>
<organism evidence="15 16">
    <name type="scientific">Glaciecola nitratireducens (strain JCM 12485 / KCTC 12276 / FR1064)</name>
    <dbReference type="NCBI Taxonomy" id="1085623"/>
    <lineage>
        <taxon>Bacteria</taxon>
        <taxon>Pseudomonadati</taxon>
        <taxon>Pseudomonadota</taxon>
        <taxon>Gammaproteobacteria</taxon>
        <taxon>Alteromonadales</taxon>
        <taxon>Alteromonadaceae</taxon>
        <taxon>Brumicola</taxon>
    </lineage>
</organism>
<comment type="pathway">
    <text evidence="2 12 13">Amino-acid biosynthesis; L-serine biosynthesis; L-serine from 3-phospho-D-glycerate: step 2/3.</text>
</comment>
<feature type="domain" description="Aminotransferase class V" evidence="14">
    <location>
        <begin position="4"/>
        <end position="350"/>
    </location>
</feature>
<dbReference type="Gene3D" id="3.40.640.10">
    <property type="entry name" value="Type I PLP-dependent aspartate aminotransferase-like (Major domain)"/>
    <property type="match status" value="1"/>
</dbReference>
<dbReference type="PANTHER" id="PTHR43247">
    <property type="entry name" value="PHOSPHOSERINE AMINOTRANSFERASE"/>
    <property type="match status" value="1"/>
</dbReference>
<dbReference type="FunFam" id="3.90.1150.10:FF:000006">
    <property type="entry name" value="Phosphoserine aminotransferase"/>
    <property type="match status" value="1"/>
</dbReference>
<comment type="subcellular location">
    <subcellularLocation>
        <location evidence="12">Cytoplasm</location>
    </subcellularLocation>
</comment>
<evidence type="ECO:0000256" key="10">
    <source>
        <dbReference type="ARBA" id="ARBA00047630"/>
    </source>
</evidence>
<dbReference type="UniPathway" id="UPA00244">
    <property type="reaction ID" value="UER00311"/>
</dbReference>
<feature type="modified residue" description="N6-(pyridoxal phosphate)lysine" evidence="12">
    <location>
        <position position="199"/>
    </location>
</feature>
<keyword evidence="8 12" id="KW-0664">Pyridoxine biosynthesis</keyword>
<comment type="cofactor">
    <cofactor evidence="12">
        <name>pyridoxal 5'-phosphate</name>
        <dbReference type="ChEBI" id="CHEBI:597326"/>
    </cofactor>
    <text evidence="12">Binds 1 pyridoxal phosphate per subunit.</text>
</comment>
<dbReference type="EC" id="2.6.1.52" evidence="12"/>
<keyword evidence="5 12" id="KW-0028">Amino-acid biosynthesis</keyword>
<evidence type="ECO:0000256" key="6">
    <source>
        <dbReference type="ARBA" id="ARBA00022679"/>
    </source>
</evidence>
<dbReference type="HAMAP" id="MF_00160">
    <property type="entry name" value="SerC_aminotrans_5"/>
    <property type="match status" value="1"/>
</dbReference>
<dbReference type="Proteomes" id="UP000009282">
    <property type="component" value="Chromosome"/>
</dbReference>
<dbReference type="Gene3D" id="3.90.1150.10">
    <property type="entry name" value="Aspartate Aminotransferase, domain 1"/>
    <property type="match status" value="1"/>
</dbReference>
<keyword evidence="9 12" id="KW-0718">Serine biosynthesis</keyword>
<evidence type="ECO:0000313" key="16">
    <source>
        <dbReference type="Proteomes" id="UP000009282"/>
    </source>
</evidence>
<feature type="binding site" evidence="12">
    <location>
        <position position="153"/>
    </location>
    <ligand>
        <name>pyridoxal 5'-phosphate</name>
        <dbReference type="ChEBI" id="CHEBI:597326"/>
    </ligand>
</feature>
<dbReference type="AlphaFoldDB" id="G4QGU5"/>
<dbReference type="GO" id="GO:0005737">
    <property type="term" value="C:cytoplasm"/>
    <property type="evidence" value="ECO:0007669"/>
    <property type="project" value="UniProtKB-SubCell"/>
</dbReference>
<dbReference type="PROSITE" id="PS00595">
    <property type="entry name" value="AA_TRANSFER_CLASS_5"/>
    <property type="match status" value="1"/>
</dbReference>
<dbReference type="eggNOG" id="COG1932">
    <property type="taxonomic scope" value="Bacteria"/>
</dbReference>
<evidence type="ECO:0000256" key="8">
    <source>
        <dbReference type="ARBA" id="ARBA00023096"/>
    </source>
</evidence>
<gene>
    <name evidence="12 15" type="primary">serC</name>
    <name evidence="15" type="ordered locus">GNIT_1777</name>
</gene>
<dbReference type="NCBIfam" id="TIGR01364">
    <property type="entry name" value="serC_1"/>
    <property type="match status" value="1"/>
</dbReference>
<dbReference type="InterPro" id="IPR022278">
    <property type="entry name" value="Pser_aminoTfrase"/>
</dbReference>
<comment type="pathway">
    <text evidence="1 12">Cofactor biosynthesis; pyridoxine 5'-phosphate biosynthesis; pyridoxine 5'-phosphate from D-erythrose 4-phosphate: step 3/5.</text>
</comment>
<comment type="subunit">
    <text evidence="12">Homodimer.</text>
</comment>
<evidence type="ECO:0000256" key="11">
    <source>
        <dbReference type="ARBA" id="ARBA00049007"/>
    </source>
</evidence>
<feature type="binding site" evidence="12">
    <location>
        <position position="175"/>
    </location>
    <ligand>
        <name>pyridoxal 5'-phosphate</name>
        <dbReference type="ChEBI" id="CHEBI:597326"/>
    </ligand>
</feature>
<evidence type="ECO:0000256" key="12">
    <source>
        <dbReference type="HAMAP-Rule" id="MF_00160"/>
    </source>
</evidence>
<comment type="catalytic activity">
    <reaction evidence="11 12 13">
        <text>O-phospho-L-serine + 2-oxoglutarate = 3-phosphooxypyruvate + L-glutamate</text>
        <dbReference type="Rhea" id="RHEA:14329"/>
        <dbReference type="ChEBI" id="CHEBI:16810"/>
        <dbReference type="ChEBI" id="CHEBI:18110"/>
        <dbReference type="ChEBI" id="CHEBI:29985"/>
        <dbReference type="ChEBI" id="CHEBI:57524"/>
        <dbReference type="EC" id="2.6.1.52"/>
    </reaction>
</comment>
<dbReference type="GO" id="GO:0006564">
    <property type="term" value="P:L-serine biosynthetic process"/>
    <property type="evidence" value="ECO:0007669"/>
    <property type="project" value="UniProtKB-UniRule"/>
</dbReference>
<dbReference type="KEGG" id="gni:GNIT_1777"/>
<keyword evidence="4 12" id="KW-0032">Aminotransferase</keyword>
<evidence type="ECO:0000256" key="7">
    <source>
        <dbReference type="ARBA" id="ARBA00022898"/>
    </source>
</evidence>
<comment type="catalytic activity">
    <reaction evidence="10 12">
        <text>4-(phosphooxy)-L-threonine + 2-oxoglutarate = (R)-3-hydroxy-2-oxo-4-phosphooxybutanoate + L-glutamate</text>
        <dbReference type="Rhea" id="RHEA:16573"/>
        <dbReference type="ChEBI" id="CHEBI:16810"/>
        <dbReference type="ChEBI" id="CHEBI:29985"/>
        <dbReference type="ChEBI" id="CHEBI:58452"/>
        <dbReference type="ChEBI" id="CHEBI:58538"/>
        <dbReference type="EC" id="2.6.1.52"/>
    </reaction>
</comment>
<evidence type="ECO:0000256" key="3">
    <source>
        <dbReference type="ARBA" id="ARBA00006904"/>
    </source>
</evidence>
<dbReference type="UniPathway" id="UPA00135">
    <property type="reaction ID" value="UER00197"/>
</dbReference>
<dbReference type="InterPro" id="IPR015424">
    <property type="entry name" value="PyrdxlP-dep_Trfase"/>
</dbReference>
<evidence type="ECO:0000256" key="9">
    <source>
        <dbReference type="ARBA" id="ARBA00023299"/>
    </source>
</evidence>
<evidence type="ECO:0000259" key="14">
    <source>
        <dbReference type="Pfam" id="PF00266"/>
    </source>
</evidence>
<keyword evidence="12" id="KW-0963">Cytoplasm</keyword>
<dbReference type="NCBIfam" id="NF003764">
    <property type="entry name" value="PRK05355.1"/>
    <property type="match status" value="1"/>
</dbReference>
<dbReference type="PANTHER" id="PTHR43247:SF1">
    <property type="entry name" value="PHOSPHOSERINE AMINOTRANSFERASE"/>
    <property type="match status" value="1"/>
</dbReference>
<evidence type="ECO:0000313" key="15">
    <source>
        <dbReference type="EMBL" id="AEP29890.1"/>
    </source>
</evidence>
<dbReference type="EMBL" id="CP003060">
    <property type="protein sequence ID" value="AEP29890.1"/>
    <property type="molecule type" value="Genomic_DNA"/>
</dbReference>
<dbReference type="OrthoDB" id="9809412at2"/>
<name>G4QGU5_GLANF</name>
<accession>G4QGU5</accession>
<keyword evidence="7 12" id="KW-0663">Pyridoxal phosphate</keyword>
<dbReference type="SUPFAM" id="SSF53383">
    <property type="entry name" value="PLP-dependent transferases"/>
    <property type="match status" value="1"/>
</dbReference>
<sequence length="363" mass="40165">MQNIFNFSAGPAMLPQEVMQQAQEELINWQGLGTSVMEVSHRGKPFIEVAEQAEADLRELLQIPANYTVLFMHGGGRAQFSAVPLNITKSSDLSQHLVTGQWSVGAEEEAQKFCRSSIVAKSKEIEGKMYVPKQDEWSIAEEPGYFHYCTNETVDGIEIDWVPKSQSGQVPIVADMSSNILSKPLNIEDFGIIYAGAQKNIGPSGLSVVIVRNDLIGFARKDTPAIFNYQLQAASGSMYNTPPTFSWYLAGLVFKWLKAQGGLTEIARVNQQKSQVLYKQIDATGFYSNNVHNEYRSKMNVTFKLSDESLNEVFLKQAESNGLVALKGHRAVGGMRASIYNAMPLAGAQALADFMKEFERKNG</sequence>
<proteinExistence type="inferred from homology"/>
<comment type="similarity">
    <text evidence="3 12">Belongs to the class-V pyridoxal-phosphate-dependent aminotransferase family. SerC subfamily.</text>
</comment>
<reference evidence="15 16" key="1">
    <citation type="journal article" date="2011" name="J. Bacteriol.">
        <title>Complete genome sequence of seawater bacterium Glaciecola nitratireducens FR1064T.</title>
        <authorList>
            <person name="Bian F."/>
            <person name="Qin Q.L."/>
            <person name="Xie B.B."/>
            <person name="Shu Y.L."/>
            <person name="Zhang X.Y."/>
            <person name="Yu Y."/>
            <person name="Chen B."/>
            <person name="Chen X.L."/>
            <person name="Zhou B.C."/>
            <person name="Zhang Y.Z."/>
        </authorList>
    </citation>
    <scope>NUCLEOTIDE SEQUENCE [LARGE SCALE GENOMIC DNA]</scope>
    <source>
        <strain evidence="16">JCM 12485 / KCTC 12276 / FR1064</strain>
    </source>
</reference>
<feature type="binding site" evidence="12">
    <location>
        <position position="198"/>
    </location>
    <ligand>
        <name>pyridoxal 5'-phosphate</name>
        <dbReference type="ChEBI" id="CHEBI:597326"/>
    </ligand>
</feature>
<keyword evidence="16" id="KW-1185">Reference proteome</keyword>
<evidence type="ECO:0000256" key="5">
    <source>
        <dbReference type="ARBA" id="ARBA00022605"/>
    </source>
</evidence>
<feature type="binding site" evidence="12">
    <location>
        <begin position="240"/>
        <end position="241"/>
    </location>
    <ligand>
        <name>pyridoxal 5'-phosphate</name>
        <dbReference type="ChEBI" id="CHEBI:597326"/>
    </ligand>
</feature>
<dbReference type="PIRSF" id="PIRSF000525">
    <property type="entry name" value="SerC"/>
    <property type="match status" value="1"/>
</dbReference>
<dbReference type="InterPro" id="IPR000192">
    <property type="entry name" value="Aminotrans_V_dom"/>
</dbReference>
<dbReference type="GO" id="GO:0004648">
    <property type="term" value="F:O-phospho-L-serine:2-oxoglutarate aminotransferase activity"/>
    <property type="evidence" value="ECO:0007669"/>
    <property type="project" value="UniProtKB-UniRule"/>
</dbReference>
<protein>
    <recommendedName>
        <fullName evidence="12">Phosphoserine aminotransferase</fullName>
        <ecNumber evidence="12">2.6.1.52</ecNumber>
    </recommendedName>
    <alternativeName>
        <fullName evidence="12">Phosphohydroxythreonine aminotransferase</fullName>
        <shortName evidence="12">PSAT</shortName>
    </alternativeName>
</protein>
<dbReference type="Pfam" id="PF00266">
    <property type="entry name" value="Aminotran_5"/>
    <property type="match status" value="1"/>
</dbReference>